<sequence length="91" mass="10459">MKCFLLYITIILGFSKIIIGQNEIKVDSISPNWAISNATYVGNRLYPQYTNEEYLQECLRTRIFLALKIQDTLVIVTDDTKLFNHSLNVGT</sequence>
<reference evidence="1" key="1">
    <citation type="journal article" date="2021" name="PeerJ">
        <title>Extensive microbial diversity within the chicken gut microbiome revealed by metagenomics and culture.</title>
        <authorList>
            <person name="Gilroy R."/>
            <person name="Ravi A."/>
            <person name="Getino M."/>
            <person name="Pursley I."/>
            <person name="Horton D.L."/>
            <person name="Alikhan N.F."/>
            <person name="Baker D."/>
            <person name="Gharbi K."/>
            <person name="Hall N."/>
            <person name="Watson M."/>
            <person name="Adriaenssens E.M."/>
            <person name="Foster-Nyarko E."/>
            <person name="Jarju S."/>
            <person name="Secka A."/>
            <person name="Antonio M."/>
            <person name="Oren A."/>
            <person name="Chaudhuri R.R."/>
            <person name="La Ragione R."/>
            <person name="Hildebrand F."/>
            <person name="Pallen M.J."/>
        </authorList>
    </citation>
    <scope>NUCLEOTIDE SEQUENCE</scope>
    <source>
        <strain evidence="1">Gambia16-930</strain>
    </source>
</reference>
<comment type="caution">
    <text evidence="1">The sequence shown here is derived from an EMBL/GenBank/DDBJ whole genome shotgun (WGS) entry which is preliminary data.</text>
</comment>
<feature type="non-terminal residue" evidence="1">
    <location>
        <position position="91"/>
    </location>
</feature>
<proteinExistence type="predicted"/>
<dbReference type="EMBL" id="DXGG01000075">
    <property type="protein sequence ID" value="HIW87080.1"/>
    <property type="molecule type" value="Genomic_DNA"/>
</dbReference>
<evidence type="ECO:0000313" key="2">
    <source>
        <dbReference type="Proteomes" id="UP000824267"/>
    </source>
</evidence>
<reference evidence="1" key="2">
    <citation type="submission" date="2021-04" db="EMBL/GenBank/DDBJ databases">
        <authorList>
            <person name="Gilroy R."/>
        </authorList>
    </citation>
    <scope>NUCLEOTIDE SEQUENCE</scope>
    <source>
        <strain evidence="1">Gambia16-930</strain>
    </source>
</reference>
<dbReference type="Proteomes" id="UP000824267">
    <property type="component" value="Unassembled WGS sequence"/>
</dbReference>
<accession>A0A9D1RGK7</accession>
<gene>
    <name evidence="1" type="ORF">IAC47_02260</name>
</gene>
<dbReference type="AlphaFoldDB" id="A0A9D1RGK7"/>
<organism evidence="1 2">
    <name type="scientific">Candidatus Onthomorpha intestinigallinarum</name>
    <dbReference type="NCBI Taxonomy" id="2840880"/>
    <lineage>
        <taxon>Bacteria</taxon>
        <taxon>Pseudomonadati</taxon>
        <taxon>Bacteroidota</taxon>
        <taxon>Bacteroidia</taxon>
        <taxon>Bacteroidales</taxon>
        <taxon>Candidatus Onthomorpha</taxon>
    </lineage>
</organism>
<name>A0A9D1RGK7_9BACT</name>
<protein>
    <submittedName>
        <fullName evidence="1">Uncharacterized protein</fullName>
    </submittedName>
</protein>
<evidence type="ECO:0000313" key="1">
    <source>
        <dbReference type="EMBL" id="HIW87080.1"/>
    </source>
</evidence>